<reference evidence="3" key="1">
    <citation type="journal article" date="2020" name="mSystems">
        <title>Genome- and Community-Level Interaction Insights into Carbon Utilization and Element Cycling Functions of Hydrothermarchaeota in Hydrothermal Sediment.</title>
        <authorList>
            <person name="Zhou Z."/>
            <person name="Liu Y."/>
            <person name="Xu W."/>
            <person name="Pan J."/>
            <person name="Luo Z.H."/>
            <person name="Li M."/>
        </authorList>
    </citation>
    <scope>NUCLEOTIDE SEQUENCE [LARGE SCALE GENOMIC DNA]</scope>
    <source>
        <strain evidence="3">HyVt-527</strain>
    </source>
</reference>
<dbReference type="SUPFAM" id="SSF63411">
    <property type="entry name" value="LuxS/MPP-like metallohydrolase"/>
    <property type="match status" value="2"/>
</dbReference>
<dbReference type="InterPro" id="IPR007863">
    <property type="entry name" value="Peptidase_M16_C"/>
</dbReference>
<dbReference type="InterPro" id="IPR011765">
    <property type="entry name" value="Pept_M16_N"/>
</dbReference>
<name>A0A7V5PQ25_CALAY</name>
<dbReference type="Pfam" id="PF00675">
    <property type="entry name" value="Peptidase_M16"/>
    <property type="match status" value="1"/>
</dbReference>
<dbReference type="Proteomes" id="UP000886124">
    <property type="component" value="Unassembled WGS sequence"/>
</dbReference>
<dbReference type="GO" id="GO:0046872">
    <property type="term" value="F:metal ion binding"/>
    <property type="evidence" value="ECO:0007669"/>
    <property type="project" value="InterPro"/>
</dbReference>
<evidence type="ECO:0000259" key="2">
    <source>
        <dbReference type="Pfam" id="PF05193"/>
    </source>
</evidence>
<dbReference type="PANTHER" id="PTHR11851:SF224">
    <property type="entry name" value="PROCESSING PROTEASE"/>
    <property type="match status" value="1"/>
</dbReference>
<dbReference type="PANTHER" id="PTHR11851">
    <property type="entry name" value="METALLOPROTEASE"/>
    <property type="match status" value="1"/>
</dbReference>
<evidence type="ECO:0000313" key="3">
    <source>
        <dbReference type="EMBL" id="HHJ53016.1"/>
    </source>
</evidence>
<dbReference type="EMBL" id="DROD01000485">
    <property type="protein sequence ID" value="HHJ53016.1"/>
    <property type="molecule type" value="Genomic_DNA"/>
</dbReference>
<feature type="domain" description="Peptidase M16 C-terminal" evidence="2">
    <location>
        <begin position="186"/>
        <end position="364"/>
    </location>
</feature>
<dbReference type="Gene3D" id="3.30.830.10">
    <property type="entry name" value="Metalloenzyme, LuxS/M16 peptidase-like"/>
    <property type="match status" value="2"/>
</dbReference>
<evidence type="ECO:0000259" key="1">
    <source>
        <dbReference type="Pfam" id="PF00675"/>
    </source>
</evidence>
<organism evidence="3">
    <name type="scientific">Caldithrix abyssi</name>
    <dbReference type="NCBI Taxonomy" id="187145"/>
    <lineage>
        <taxon>Bacteria</taxon>
        <taxon>Pseudomonadati</taxon>
        <taxon>Calditrichota</taxon>
        <taxon>Calditrichia</taxon>
        <taxon>Calditrichales</taxon>
        <taxon>Calditrichaceae</taxon>
        <taxon>Caldithrix</taxon>
    </lineage>
</organism>
<comment type="caution">
    <text evidence="3">The sequence shown here is derived from an EMBL/GenBank/DDBJ whole genome shotgun (WGS) entry which is preliminary data.</text>
</comment>
<dbReference type="Pfam" id="PF05193">
    <property type="entry name" value="Peptidase_M16_C"/>
    <property type="match status" value="1"/>
</dbReference>
<accession>A0A7V5PQ25</accession>
<gene>
    <name evidence="3" type="ORF">ENJ89_07455</name>
</gene>
<dbReference type="InterPro" id="IPR011249">
    <property type="entry name" value="Metalloenz_LuxS/M16"/>
</dbReference>
<protein>
    <submittedName>
        <fullName evidence="3">Insulinase family protein</fullName>
    </submittedName>
</protein>
<dbReference type="AlphaFoldDB" id="A0A7V5PQ25"/>
<proteinExistence type="predicted"/>
<dbReference type="InterPro" id="IPR050361">
    <property type="entry name" value="MPP/UQCRC_Complex"/>
</dbReference>
<sequence>MTTTERTQIPAPTEPRPFHFPSFERFHLNNGLQILFARDKHFPLVNVTLCVHSSALMDAPGKEGVAHLTSELLTEGTANRTSVQIANELEFMGVHYGSHSDWNALYLEMNTLARYLEPAFDVFSDMALHPSFPEEELERVRKELMVERLRVADNPSRLASEKFSNLLYGMFRYGRPIEGTYESLQKITRQDVAAFYEHHVLPGNSTLIVVGDVTRKKVENLAEAFFGSWPPAEISTMGEMEFKQPLKTRVAVVHKPDSAQAELRMGHLGIARNNPDYYAVTVMNEILGGYFLSRINMNLREEHGYTYGAHSIFSYRKGLGPFFITAAIHSENVADAVQEVLKEVRYLRSEKVEREELENAKGQLIGVFPIAFETADQIAMGLANIVISRLPDDYYHKFRERIAAVTAEDVLRVAQKYLLPDKMLIVVTGDREQLIAQLRPLFDVTVFDQNGNLLTE</sequence>
<feature type="domain" description="Peptidase M16 N-terminal" evidence="1">
    <location>
        <begin position="39"/>
        <end position="180"/>
    </location>
</feature>